<keyword evidence="3" id="KW-0813">Transport</keyword>
<dbReference type="PANTHER" id="PTHR33619">
    <property type="entry name" value="POLYSACCHARIDE EXPORT PROTEIN GFCE-RELATED"/>
    <property type="match status" value="1"/>
</dbReference>
<feature type="domain" description="Polysaccharide export protein N-terminal" evidence="18">
    <location>
        <begin position="148"/>
        <end position="213"/>
    </location>
</feature>
<keyword evidence="11 16" id="KW-0472">Membrane</keyword>
<evidence type="ECO:0000256" key="5">
    <source>
        <dbReference type="ARBA" id="ARBA00022597"/>
    </source>
</evidence>
<dbReference type="PANTHER" id="PTHR33619:SF3">
    <property type="entry name" value="POLYSACCHARIDE EXPORT PROTEIN GFCE-RELATED"/>
    <property type="match status" value="1"/>
</dbReference>
<evidence type="ECO:0000256" key="8">
    <source>
        <dbReference type="ARBA" id="ARBA00023047"/>
    </source>
</evidence>
<dbReference type="GO" id="GO:0015288">
    <property type="term" value="F:porin activity"/>
    <property type="evidence" value="ECO:0007669"/>
    <property type="project" value="UniProtKB-KW"/>
</dbReference>
<dbReference type="GO" id="GO:0009279">
    <property type="term" value="C:cell outer membrane"/>
    <property type="evidence" value="ECO:0007669"/>
    <property type="project" value="UniProtKB-SubCell"/>
</dbReference>
<dbReference type="InterPro" id="IPR054765">
    <property type="entry name" value="SLBB_dom"/>
</dbReference>
<feature type="domain" description="Soluble ligand binding" evidence="19">
    <location>
        <begin position="317"/>
        <end position="362"/>
    </location>
</feature>
<evidence type="ECO:0000256" key="1">
    <source>
        <dbReference type="ARBA" id="ARBA00004571"/>
    </source>
</evidence>
<evidence type="ECO:0000256" key="9">
    <source>
        <dbReference type="ARBA" id="ARBA00023065"/>
    </source>
</evidence>
<feature type="domain" description="Soluble ligand binding" evidence="19">
    <location>
        <begin position="708"/>
        <end position="743"/>
    </location>
</feature>
<keyword evidence="13" id="KW-0998">Cell outer membrane</keyword>
<dbReference type="Pfam" id="PF10531">
    <property type="entry name" value="SLBB"/>
    <property type="match status" value="5"/>
</dbReference>
<name>A0A3M9NM82_9BACT</name>
<feature type="region of interest" description="Disordered" evidence="15">
    <location>
        <begin position="92"/>
        <end position="116"/>
    </location>
</feature>
<dbReference type="Proteomes" id="UP000267223">
    <property type="component" value="Unassembled WGS sequence"/>
</dbReference>
<reference evidence="21 22" key="1">
    <citation type="submission" date="2018-11" db="EMBL/GenBank/DDBJ databases">
        <title>Draft genome sequence of Ferruginibacter sp. BO-59.</title>
        <authorList>
            <person name="Im W.T."/>
        </authorList>
    </citation>
    <scope>NUCLEOTIDE SEQUENCE [LARGE SCALE GENOMIC DNA]</scope>
    <source>
        <strain evidence="21 22">BO-59</strain>
    </source>
</reference>
<dbReference type="GO" id="GO:0006811">
    <property type="term" value="P:monoatomic ion transport"/>
    <property type="evidence" value="ECO:0007669"/>
    <property type="project" value="UniProtKB-KW"/>
</dbReference>
<evidence type="ECO:0000259" key="20">
    <source>
        <dbReference type="Pfam" id="PF22461"/>
    </source>
</evidence>
<evidence type="ECO:0000259" key="18">
    <source>
        <dbReference type="Pfam" id="PF02563"/>
    </source>
</evidence>
<evidence type="ECO:0000256" key="2">
    <source>
        <dbReference type="ARBA" id="ARBA00009450"/>
    </source>
</evidence>
<evidence type="ECO:0000256" key="10">
    <source>
        <dbReference type="ARBA" id="ARBA00023114"/>
    </source>
</evidence>
<gene>
    <name evidence="21" type="ORF">EFY79_04250</name>
</gene>
<feature type="domain" description="SLBB" evidence="20">
    <location>
        <begin position="490"/>
        <end position="575"/>
    </location>
</feature>
<feature type="domain" description="Soluble ligand binding" evidence="19">
    <location>
        <begin position="400"/>
        <end position="445"/>
    </location>
</feature>
<feature type="domain" description="Soluble ligand binding" evidence="19">
    <location>
        <begin position="589"/>
        <end position="632"/>
    </location>
</feature>
<feature type="domain" description="Soluble ligand binding" evidence="19">
    <location>
        <begin position="234"/>
        <end position="281"/>
    </location>
</feature>
<dbReference type="Pfam" id="PF02563">
    <property type="entry name" value="Poly_export"/>
    <property type="match status" value="1"/>
</dbReference>
<dbReference type="InterPro" id="IPR003715">
    <property type="entry name" value="Poly_export_N"/>
</dbReference>
<comment type="subcellular location">
    <subcellularLocation>
        <location evidence="1">Cell outer membrane</location>
        <topology evidence="1">Multi-pass membrane protein</topology>
    </subcellularLocation>
</comment>
<evidence type="ECO:0000256" key="12">
    <source>
        <dbReference type="ARBA" id="ARBA00023139"/>
    </source>
</evidence>
<dbReference type="AlphaFoldDB" id="A0A3M9NM82"/>
<evidence type="ECO:0000256" key="7">
    <source>
        <dbReference type="ARBA" id="ARBA00022729"/>
    </source>
</evidence>
<dbReference type="Gene3D" id="3.30.1950.10">
    <property type="entry name" value="wza like domain"/>
    <property type="match status" value="1"/>
</dbReference>
<evidence type="ECO:0000256" key="6">
    <source>
        <dbReference type="ARBA" id="ARBA00022692"/>
    </source>
</evidence>
<evidence type="ECO:0000256" key="4">
    <source>
        <dbReference type="ARBA" id="ARBA00022452"/>
    </source>
</evidence>
<comment type="caution">
    <text evidence="21">The sequence shown here is derived from an EMBL/GenBank/DDBJ whole genome shotgun (WGS) entry which is preliminary data.</text>
</comment>
<evidence type="ECO:0000313" key="21">
    <source>
        <dbReference type="EMBL" id="RNI38881.1"/>
    </source>
</evidence>
<keyword evidence="12" id="KW-0564">Palmitate</keyword>
<evidence type="ECO:0000256" key="13">
    <source>
        <dbReference type="ARBA" id="ARBA00023237"/>
    </source>
</evidence>
<evidence type="ECO:0000256" key="11">
    <source>
        <dbReference type="ARBA" id="ARBA00023136"/>
    </source>
</evidence>
<evidence type="ECO:0000259" key="19">
    <source>
        <dbReference type="Pfam" id="PF10531"/>
    </source>
</evidence>
<dbReference type="GO" id="GO:0046930">
    <property type="term" value="C:pore complex"/>
    <property type="evidence" value="ECO:0007669"/>
    <property type="project" value="UniProtKB-KW"/>
</dbReference>
<accession>A0A3M9NM82</accession>
<protein>
    <submittedName>
        <fullName evidence="21">Uncharacterized protein</fullName>
    </submittedName>
</protein>
<keyword evidence="14" id="KW-0449">Lipoprotein</keyword>
<evidence type="ECO:0000256" key="3">
    <source>
        <dbReference type="ARBA" id="ARBA00022448"/>
    </source>
</evidence>
<keyword evidence="16" id="KW-1133">Transmembrane helix</keyword>
<sequence length="814" mass="90711">MKKVRTTVIFIIMLICGLSSFAQNGFLDFKDLSNVNIDNYSDKQILSLYNQAQASGFSNSELISKLSDKGMPPSEIEKLKTRLESIGFKKQSDISNHTSSSSEEVGHMYDTSGKAPPVEPFQNDNSIFGSELFTSNSLVFEPNLRIPAPAGYVLGPDDELIISVYGYSEKKYNLTINESGEIYIPNVGPVYLNGLSIEEASQQIKTKLASTIYRAINTGKTKVAVTLGKIRSIRVTVIGQAKKPGTYTVSSLTTLYNILYLCGGPTSMGSYRDIEVIRGNQLKRRADLYDFLVDGNQKDNIILQEGDVIRIPYYKKRVTLSGNVKREGKFELLENQTFNDLLRYSGGFTDNAYKGAVTVIRITDSVKKIIDLSSDDFKDFVISGSDQYIVRKLQDEFANRVFISGSVLRPGPYQLTPGLTIASLIQKAGGFKRDAYINRISIFRYLENKMPTMVSVDLNSDKQNNENLQLVKDDSVAVHSIFEFHDSNYVTIEGNVRKPSTLPWRQNLSLRDVLLASGGIAESGDSTNIEITRRIKNANVDIINHNESEILNINLESKDEKAEDVTLEPYDIVIVKTLPGFSTQRTVLLTGEVKSPGRYGLQKSGDKIDDIIKRAGGFKASADSSSITIRRSIQSDLSTVEREKLFQRILNINPDSISLHPRVREEIYKSYDLINVDLTKALADPKSSENLILEDGDVLTISRNSNLVKISGEVYNPTIIPYKENKNLKYYVQQAGNFTPYARKTGALVIYPDGKAASVKHFLFFKSYPHVTPRSEIFVPQKNKSNKSRLGIGEMALIVSAMGILSNVIINITK</sequence>
<evidence type="ECO:0000313" key="22">
    <source>
        <dbReference type="Proteomes" id="UP000267223"/>
    </source>
</evidence>
<proteinExistence type="inferred from homology"/>
<dbReference type="InterPro" id="IPR049712">
    <property type="entry name" value="Poly_export"/>
</dbReference>
<feature type="compositionally biased region" description="Polar residues" evidence="15">
    <location>
        <begin position="93"/>
        <end position="103"/>
    </location>
</feature>
<dbReference type="EMBL" id="RJJR01000002">
    <property type="protein sequence ID" value="RNI38881.1"/>
    <property type="molecule type" value="Genomic_DNA"/>
</dbReference>
<keyword evidence="9" id="KW-0406">Ion transport</keyword>
<dbReference type="Gene3D" id="3.10.560.10">
    <property type="entry name" value="Outer membrane lipoprotein wza domain like"/>
    <property type="match status" value="6"/>
</dbReference>
<keyword evidence="7 17" id="KW-0732">Signal</keyword>
<comment type="similarity">
    <text evidence="2">Belongs to the BexD/CtrA/VexA family.</text>
</comment>
<feature type="transmembrane region" description="Helical" evidence="16">
    <location>
        <begin position="790"/>
        <end position="810"/>
    </location>
</feature>
<dbReference type="GO" id="GO:0015159">
    <property type="term" value="F:polysaccharide transmembrane transporter activity"/>
    <property type="evidence" value="ECO:0007669"/>
    <property type="project" value="InterPro"/>
</dbReference>
<feature type="signal peptide" evidence="17">
    <location>
        <begin position="1"/>
        <end position="22"/>
    </location>
</feature>
<evidence type="ECO:0000256" key="16">
    <source>
        <dbReference type="SAM" id="Phobius"/>
    </source>
</evidence>
<evidence type="ECO:0000256" key="17">
    <source>
        <dbReference type="SAM" id="SignalP"/>
    </source>
</evidence>
<keyword evidence="6 16" id="KW-0812">Transmembrane</keyword>
<dbReference type="Pfam" id="PF22461">
    <property type="entry name" value="SLBB_2"/>
    <property type="match status" value="1"/>
</dbReference>
<dbReference type="RefSeq" id="WP_123119444.1">
    <property type="nucleotide sequence ID" value="NZ_RJJR01000002.1"/>
</dbReference>
<keyword evidence="5" id="KW-0762">Sugar transport</keyword>
<dbReference type="OrthoDB" id="9808948at2"/>
<evidence type="ECO:0000256" key="15">
    <source>
        <dbReference type="SAM" id="MobiDB-lite"/>
    </source>
</evidence>
<keyword evidence="22" id="KW-1185">Reference proteome</keyword>
<keyword evidence="10" id="KW-0626">Porin</keyword>
<keyword evidence="8" id="KW-0625">Polysaccharide transport</keyword>
<dbReference type="InterPro" id="IPR019554">
    <property type="entry name" value="Soluble_ligand-bd"/>
</dbReference>
<evidence type="ECO:0000256" key="14">
    <source>
        <dbReference type="ARBA" id="ARBA00023288"/>
    </source>
</evidence>
<feature type="chain" id="PRO_5018168268" evidence="17">
    <location>
        <begin position="23"/>
        <end position="814"/>
    </location>
</feature>
<organism evidence="21 22">
    <name type="scientific">Hanamia caeni</name>
    <dbReference type="NCBI Taxonomy" id="2294116"/>
    <lineage>
        <taxon>Bacteria</taxon>
        <taxon>Pseudomonadati</taxon>
        <taxon>Bacteroidota</taxon>
        <taxon>Chitinophagia</taxon>
        <taxon>Chitinophagales</taxon>
        <taxon>Chitinophagaceae</taxon>
        <taxon>Hanamia</taxon>
    </lineage>
</organism>
<keyword evidence="4" id="KW-1134">Transmembrane beta strand</keyword>